<dbReference type="Proteomes" id="UP000321222">
    <property type="component" value="Chromosome"/>
</dbReference>
<keyword evidence="2" id="KW-1185">Reference proteome</keyword>
<accession>A0A5B9FVW4</accession>
<protein>
    <submittedName>
        <fullName evidence="1">Uncharacterized protein</fullName>
    </submittedName>
</protein>
<dbReference type="KEGG" id="fak:FUA48_11300"/>
<organism evidence="1 2">
    <name type="scientific">Flavobacterium alkalisoli</name>
    <dbReference type="NCBI Taxonomy" id="2602769"/>
    <lineage>
        <taxon>Bacteria</taxon>
        <taxon>Pseudomonadati</taxon>
        <taxon>Bacteroidota</taxon>
        <taxon>Flavobacteriia</taxon>
        <taxon>Flavobacteriales</taxon>
        <taxon>Flavobacteriaceae</taxon>
        <taxon>Flavobacterium</taxon>
    </lineage>
</organism>
<dbReference type="AlphaFoldDB" id="A0A5B9FVW4"/>
<evidence type="ECO:0000313" key="2">
    <source>
        <dbReference type="Proteomes" id="UP000321222"/>
    </source>
</evidence>
<dbReference type="EMBL" id="CP042831">
    <property type="protein sequence ID" value="QEE50146.1"/>
    <property type="molecule type" value="Genomic_DNA"/>
</dbReference>
<evidence type="ECO:0000313" key="1">
    <source>
        <dbReference type="EMBL" id="QEE50146.1"/>
    </source>
</evidence>
<proteinExistence type="predicted"/>
<name>A0A5B9FVW4_9FLAO</name>
<gene>
    <name evidence="1" type="ORF">FUA48_11300</name>
</gene>
<dbReference type="RefSeq" id="WP_147583633.1">
    <property type="nucleotide sequence ID" value="NZ_CP042831.1"/>
</dbReference>
<dbReference type="OrthoDB" id="1377061at2"/>
<sequence>MKKKIYALVILFFITAYLMNCFFSDSMVKGTYVNQNFGNNFIADIPHTPDTLILYKDNSFKSNFYGEGTYSLSYDVSGTTIELLYTDEAGKSSFSSQVSRRFFFGAVKIPLDIDLNQYYKKIE</sequence>
<reference evidence="1 2" key="1">
    <citation type="submission" date="2019-08" db="EMBL/GenBank/DDBJ databases">
        <title>Flavobacterium alkalisoli sp. nov., isolated from rhizosphere soil of Suaeda salsa.</title>
        <authorList>
            <person name="Sun J.-Q."/>
            <person name="Xu L."/>
        </authorList>
    </citation>
    <scope>NUCLEOTIDE SEQUENCE [LARGE SCALE GENOMIC DNA]</scope>
    <source>
        <strain evidence="1 2">XS-5</strain>
    </source>
</reference>